<dbReference type="GO" id="GO:0045597">
    <property type="term" value="P:positive regulation of cell differentiation"/>
    <property type="evidence" value="ECO:0007669"/>
    <property type="project" value="TreeGrafter"/>
</dbReference>
<comment type="caution">
    <text evidence="3">Lacks conserved residue(s) required for the propagation of feature annotation.</text>
</comment>
<dbReference type="Gene3D" id="2.10.70.10">
    <property type="entry name" value="Complement Module, domain 1"/>
    <property type="match status" value="1"/>
</dbReference>
<dbReference type="PANTHER" id="PTHR11348:SF17">
    <property type="entry name" value="CCN"/>
    <property type="match status" value="1"/>
</dbReference>
<dbReference type="GO" id="GO:0031012">
    <property type="term" value="C:extracellular matrix"/>
    <property type="evidence" value="ECO:0007669"/>
    <property type="project" value="TreeGrafter"/>
</dbReference>
<dbReference type="Pfam" id="PF00093">
    <property type="entry name" value="VWC"/>
    <property type="match status" value="1"/>
</dbReference>
<keyword evidence="2" id="KW-1015">Disulfide bond</keyword>
<evidence type="ECO:0000256" key="5">
    <source>
        <dbReference type="SAM" id="SignalP"/>
    </source>
</evidence>
<dbReference type="SMART" id="SM00214">
    <property type="entry name" value="VWC"/>
    <property type="match status" value="1"/>
</dbReference>
<dbReference type="GO" id="GO:0008201">
    <property type="term" value="F:heparin binding"/>
    <property type="evidence" value="ECO:0007669"/>
    <property type="project" value="TreeGrafter"/>
</dbReference>
<feature type="domain" description="VWFC" evidence="7">
    <location>
        <begin position="105"/>
        <end position="169"/>
    </location>
</feature>
<dbReference type="PROSITE" id="PS01208">
    <property type="entry name" value="VWFC_1"/>
    <property type="match status" value="1"/>
</dbReference>
<evidence type="ECO:0000256" key="1">
    <source>
        <dbReference type="ARBA" id="ARBA00022729"/>
    </source>
</evidence>
<dbReference type="Pfam" id="PF00219">
    <property type="entry name" value="IGFBP"/>
    <property type="match status" value="1"/>
</dbReference>
<dbReference type="PANTHER" id="PTHR11348">
    <property type="entry name" value="CONNECTIVE TISSUE GROWTH FACTOR-RELATED"/>
    <property type="match status" value="1"/>
</dbReference>
<dbReference type="Proteomes" id="UP000186922">
    <property type="component" value="Unassembled WGS sequence"/>
</dbReference>
<feature type="chain" id="PRO_5008897124" description="CTCK domain-containing protein" evidence="5">
    <location>
        <begin position="19"/>
        <end position="317"/>
    </location>
</feature>
<dbReference type="OrthoDB" id="365605at2759"/>
<evidence type="ECO:0000313" key="9">
    <source>
        <dbReference type="Proteomes" id="UP000186922"/>
    </source>
</evidence>
<accession>A0A1D1UBL0</accession>
<feature type="compositionally biased region" description="Polar residues" evidence="4">
    <location>
        <begin position="19"/>
        <end position="33"/>
    </location>
</feature>
<dbReference type="GO" id="GO:0005615">
    <property type="term" value="C:extracellular space"/>
    <property type="evidence" value="ECO:0007669"/>
    <property type="project" value="TreeGrafter"/>
</dbReference>
<evidence type="ECO:0000256" key="3">
    <source>
        <dbReference type="PROSITE-ProRule" id="PRU00039"/>
    </source>
</evidence>
<dbReference type="GO" id="GO:0005178">
    <property type="term" value="F:integrin binding"/>
    <property type="evidence" value="ECO:0007669"/>
    <property type="project" value="TreeGrafter"/>
</dbReference>
<dbReference type="PROSITE" id="PS50184">
    <property type="entry name" value="VWFC_2"/>
    <property type="match status" value="1"/>
</dbReference>
<dbReference type="GO" id="GO:0007155">
    <property type="term" value="P:cell adhesion"/>
    <property type="evidence" value="ECO:0007669"/>
    <property type="project" value="TreeGrafter"/>
</dbReference>
<dbReference type="InterPro" id="IPR000867">
    <property type="entry name" value="IGFBP-like"/>
</dbReference>
<dbReference type="PROSITE" id="PS01225">
    <property type="entry name" value="CTCK_2"/>
    <property type="match status" value="1"/>
</dbReference>
<evidence type="ECO:0000313" key="8">
    <source>
        <dbReference type="EMBL" id="GAU87234.1"/>
    </source>
</evidence>
<dbReference type="STRING" id="947166.A0A1D1UBL0"/>
<evidence type="ECO:0000259" key="7">
    <source>
        <dbReference type="PROSITE" id="PS50184"/>
    </source>
</evidence>
<feature type="signal peptide" evidence="5">
    <location>
        <begin position="1"/>
        <end position="18"/>
    </location>
</feature>
<dbReference type="SUPFAM" id="SSF57603">
    <property type="entry name" value="FnI-like domain"/>
    <property type="match status" value="1"/>
</dbReference>
<dbReference type="InterPro" id="IPR050941">
    <property type="entry name" value="CCN"/>
</dbReference>
<dbReference type="SMART" id="SM00121">
    <property type="entry name" value="IB"/>
    <property type="match status" value="1"/>
</dbReference>
<reference evidence="8 9" key="1">
    <citation type="journal article" date="2016" name="Nat. Commun.">
        <title>Extremotolerant tardigrade genome and improved radiotolerance of human cultured cells by tardigrade-unique protein.</title>
        <authorList>
            <person name="Hashimoto T."/>
            <person name="Horikawa D.D."/>
            <person name="Saito Y."/>
            <person name="Kuwahara H."/>
            <person name="Kozuka-Hata H."/>
            <person name="Shin-I T."/>
            <person name="Minakuchi Y."/>
            <person name="Ohishi K."/>
            <person name="Motoyama A."/>
            <person name="Aizu T."/>
            <person name="Enomoto A."/>
            <person name="Kondo K."/>
            <person name="Tanaka S."/>
            <person name="Hara Y."/>
            <person name="Koshikawa S."/>
            <person name="Sagara H."/>
            <person name="Miura T."/>
            <person name="Yokobori S."/>
            <person name="Miyagawa K."/>
            <person name="Suzuki Y."/>
            <person name="Kubo T."/>
            <person name="Oyama M."/>
            <person name="Kohara Y."/>
            <person name="Fujiyama A."/>
            <person name="Arakawa K."/>
            <person name="Katayama T."/>
            <person name="Toyoda A."/>
            <person name="Kunieda T."/>
        </authorList>
    </citation>
    <scope>NUCLEOTIDE SEQUENCE [LARGE SCALE GENOMIC DNA]</scope>
    <source>
        <strain evidence="8 9">YOKOZUNA-1</strain>
    </source>
</reference>
<gene>
    <name evidence="8" type="primary">RvY_00117-1</name>
    <name evidence="8" type="synonym">RvY_00117.1</name>
    <name evidence="8" type="ORF">RvY_00117</name>
</gene>
<dbReference type="InterPro" id="IPR006207">
    <property type="entry name" value="Cys_knot_C"/>
</dbReference>
<protein>
    <recommendedName>
        <fullName evidence="10">CTCK domain-containing protein</fullName>
    </recommendedName>
</protein>
<evidence type="ECO:0000256" key="4">
    <source>
        <dbReference type="SAM" id="MobiDB-lite"/>
    </source>
</evidence>
<keyword evidence="1 5" id="KW-0732">Signal</keyword>
<evidence type="ECO:0000259" key="6">
    <source>
        <dbReference type="PROSITE" id="PS01225"/>
    </source>
</evidence>
<keyword evidence="9" id="KW-1185">Reference proteome</keyword>
<evidence type="ECO:0000256" key="2">
    <source>
        <dbReference type="ARBA" id="ARBA00023157"/>
    </source>
</evidence>
<dbReference type="EMBL" id="BDGG01000001">
    <property type="protein sequence ID" value="GAU87234.1"/>
    <property type="molecule type" value="Genomic_DNA"/>
</dbReference>
<name>A0A1D1UBL0_RAMVA</name>
<organism evidence="8 9">
    <name type="scientific">Ramazzottius varieornatus</name>
    <name type="common">Water bear</name>
    <name type="synonym">Tardigrade</name>
    <dbReference type="NCBI Taxonomy" id="947166"/>
    <lineage>
        <taxon>Eukaryota</taxon>
        <taxon>Metazoa</taxon>
        <taxon>Ecdysozoa</taxon>
        <taxon>Tardigrada</taxon>
        <taxon>Eutardigrada</taxon>
        <taxon>Parachela</taxon>
        <taxon>Hypsibioidea</taxon>
        <taxon>Ramazzottiidae</taxon>
        <taxon>Ramazzottius</taxon>
    </lineage>
</organism>
<feature type="region of interest" description="Disordered" evidence="4">
    <location>
        <begin position="19"/>
        <end position="39"/>
    </location>
</feature>
<proteinExistence type="predicted"/>
<sequence>MDLFCFLFFCIVYPSAYGQSSNSLLKDSQSPSSENDKTLSCPKSCHKVCRAYPEKCPDGVSLVEDLCGCGCYHCARQDGDECSALDSCEIGLHCSRGTCRASHPKSCEVNGNIYQDGESWKPDCQTVCQCVDGVYGCSDVCLPDKKPSECEYGRQLVVESECCSRWVCQQEVIPCSNITLDWTDCSCAVPISHQWTNRNPDCQWTVQQRSCPTKGCTDLEKARFVQATVDDITNARRSCSNTMYHRYAFIEEDNCKSTHLVHQRTCARECRLPPPDGRKLCCLPNEFESKSVRLRCANKKVVLRTIAMIAGCSCDLC</sequence>
<dbReference type="AlphaFoldDB" id="A0A1D1UBL0"/>
<dbReference type="GO" id="GO:0007165">
    <property type="term" value="P:signal transduction"/>
    <property type="evidence" value="ECO:0007669"/>
    <property type="project" value="TreeGrafter"/>
</dbReference>
<evidence type="ECO:0008006" key="10">
    <source>
        <dbReference type="Google" id="ProtNLM"/>
    </source>
</evidence>
<comment type="caution">
    <text evidence="8">The sequence shown here is derived from an EMBL/GenBank/DDBJ whole genome shotgun (WGS) entry which is preliminary data.</text>
</comment>
<dbReference type="InterPro" id="IPR001007">
    <property type="entry name" value="VWF_dom"/>
</dbReference>
<feature type="domain" description="CTCK" evidence="6">
    <location>
        <begin position="239"/>
        <end position="317"/>
    </location>
</feature>